<feature type="transmembrane region" description="Helical" evidence="1">
    <location>
        <begin position="78"/>
        <end position="103"/>
    </location>
</feature>
<sequence length="222" mass="24033">MKPNTCSLIRNFRIISLYKGIRTEVKFMEKKLKTNLQLNTKQIAIIGMLSAISILLGVTRIGFIPIPPVNATIMHVPVIIGAILEGPVVGASIGFIFGIFSVINAITNPTPLSFVFMNPIVSVLPRILIGIISYYCYKLAFVKFSSFKIALGAVVGSLINTFGVLGLMYLIYVEKYAKIFNISVSAAKKAIFAIGVTNGIPEAILSAAISIPVVTAIKKLRK</sequence>
<evidence type="ECO:0000256" key="1">
    <source>
        <dbReference type="SAM" id="Phobius"/>
    </source>
</evidence>
<organism evidence="2 3">
    <name type="scientific">Clostridium tetani</name>
    <dbReference type="NCBI Taxonomy" id="1513"/>
    <lineage>
        <taxon>Bacteria</taxon>
        <taxon>Bacillati</taxon>
        <taxon>Bacillota</taxon>
        <taxon>Clostridia</taxon>
        <taxon>Eubacteriales</taxon>
        <taxon>Clostridiaceae</taxon>
        <taxon>Clostridium</taxon>
    </lineage>
</organism>
<keyword evidence="1" id="KW-0472">Membrane</keyword>
<dbReference type="Pfam" id="PF12822">
    <property type="entry name" value="ECF_trnsprt"/>
    <property type="match status" value="1"/>
</dbReference>
<comment type="caution">
    <text evidence="2">The sequence shown here is derived from an EMBL/GenBank/DDBJ whole genome shotgun (WGS) entry which is preliminary data.</text>
</comment>
<keyword evidence="1" id="KW-0812">Transmembrane</keyword>
<feature type="transmembrane region" description="Helical" evidence="1">
    <location>
        <begin position="191"/>
        <end position="217"/>
    </location>
</feature>
<dbReference type="EMBL" id="QMAU01000041">
    <property type="protein sequence ID" value="RXI54256.1"/>
    <property type="molecule type" value="Genomic_DNA"/>
</dbReference>
<feature type="transmembrane region" description="Helical" evidence="1">
    <location>
        <begin position="43"/>
        <end position="66"/>
    </location>
</feature>
<dbReference type="InterPro" id="IPR024529">
    <property type="entry name" value="ECF_trnsprt_substrate-spec"/>
</dbReference>
<gene>
    <name evidence="2" type="ORF">DP131_10525</name>
</gene>
<name>A0ABY0EMU9_CLOTA</name>
<dbReference type="Gene3D" id="1.10.1760.20">
    <property type="match status" value="1"/>
</dbReference>
<evidence type="ECO:0000313" key="2">
    <source>
        <dbReference type="EMBL" id="RXI54256.1"/>
    </source>
</evidence>
<keyword evidence="1" id="KW-1133">Transmembrane helix</keyword>
<feature type="transmembrane region" description="Helical" evidence="1">
    <location>
        <begin position="149"/>
        <end position="171"/>
    </location>
</feature>
<proteinExistence type="predicted"/>
<evidence type="ECO:0000313" key="3">
    <source>
        <dbReference type="Proteomes" id="UP000290273"/>
    </source>
</evidence>
<reference evidence="2 3" key="1">
    <citation type="submission" date="2018-06" db="EMBL/GenBank/DDBJ databases">
        <title>Genome conservation of Clostridium tetani.</title>
        <authorList>
            <person name="Bruggemann H."/>
            <person name="Popoff M.R."/>
        </authorList>
    </citation>
    <scope>NUCLEOTIDE SEQUENCE [LARGE SCALE GENOMIC DNA]</scope>
    <source>
        <strain evidence="2 3">63.05</strain>
    </source>
</reference>
<protein>
    <submittedName>
        <fullName evidence="2">ECF transporter S component</fullName>
    </submittedName>
</protein>
<feature type="transmembrane region" description="Helical" evidence="1">
    <location>
        <begin position="115"/>
        <end position="137"/>
    </location>
</feature>
<dbReference type="Proteomes" id="UP000290273">
    <property type="component" value="Unassembled WGS sequence"/>
</dbReference>
<accession>A0ABY0EMU9</accession>